<keyword evidence="3" id="KW-0598">Phosphotransferase system</keyword>
<comment type="subcellular location">
    <subcellularLocation>
        <location evidence="1">Cytoplasm</location>
    </subcellularLocation>
</comment>
<name>A0A7X0HU88_9BACI</name>
<evidence type="ECO:0000256" key="3">
    <source>
        <dbReference type="ARBA" id="ARBA00022683"/>
    </source>
</evidence>
<dbReference type="NCBIfam" id="TIGR01003">
    <property type="entry name" value="PTS_HPr_family"/>
    <property type="match status" value="1"/>
</dbReference>
<evidence type="ECO:0000313" key="6">
    <source>
        <dbReference type="Proteomes" id="UP000531594"/>
    </source>
</evidence>
<dbReference type="InterPro" id="IPR000032">
    <property type="entry name" value="HPr-like"/>
</dbReference>
<dbReference type="Gene3D" id="3.30.1340.10">
    <property type="entry name" value="HPr-like"/>
    <property type="match status" value="1"/>
</dbReference>
<gene>
    <name evidence="5" type="ORF">HNR53_003631</name>
</gene>
<dbReference type="InterPro" id="IPR035895">
    <property type="entry name" value="HPr-like_sf"/>
</dbReference>
<dbReference type="CDD" id="cd00367">
    <property type="entry name" value="PTS-HPr_like"/>
    <property type="match status" value="1"/>
</dbReference>
<dbReference type="PANTHER" id="PTHR33705:SF2">
    <property type="entry name" value="PHOSPHOCARRIER PROTEIN NPR"/>
    <property type="match status" value="1"/>
</dbReference>
<dbReference type="InterPro" id="IPR050399">
    <property type="entry name" value="HPr"/>
</dbReference>
<dbReference type="Proteomes" id="UP000531594">
    <property type="component" value="Unassembled WGS sequence"/>
</dbReference>
<protein>
    <submittedName>
        <fullName evidence="5">Phosphocarrier protein</fullName>
    </submittedName>
</protein>
<dbReference type="Pfam" id="PF00381">
    <property type="entry name" value="PTS-HPr"/>
    <property type="match status" value="1"/>
</dbReference>
<dbReference type="EMBL" id="JACHGK010000015">
    <property type="protein sequence ID" value="MBB6446964.1"/>
    <property type="molecule type" value="Genomic_DNA"/>
</dbReference>
<reference evidence="5 6" key="1">
    <citation type="submission" date="2020-08" db="EMBL/GenBank/DDBJ databases">
        <title>Genomic Encyclopedia of Type Strains, Phase IV (KMG-IV): sequencing the most valuable type-strain genomes for metagenomic binning, comparative biology and taxonomic classification.</title>
        <authorList>
            <person name="Goeker M."/>
        </authorList>
    </citation>
    <scope>NUCLEOTIDE SEQUENCE [LARGE SCALE GENOMIC DNA]</scope>
    <source>
        <strain evidence="5 6">DSM 5391</strain>
    </source>
</reference>
<dbReference type="GO" id="GO:0005737">
    <property type="term" value="C:cytoplasm"/>
    <property type="evidence" value="ECO:0007669"/>
    <property type="project" value="UniProtKB-SubCell"/>
</dbReference>
<dbReference type="GO" id="GO:0009401">
    <property type="term" value="P:phosphoenolpyruvate-dependent sugar phosphotransferase system"/>
    <property type="evidence" value="ECO:0007669"/>
    <property type="project" value="UniProtKB-KW"/>
</dbReference>
<keyword evidence="6" id="KW-1185">Reference proteome</keyword>
<dbReference type="PROSITE" id="PS51350">
    <property type="entry name" value="PTS_HPR_DOM"/>
    <property type="match status" value="1"/>
</dbReference>
<keyword evidence="2" id="KW-0963">Cytoplasm</keyword>
<evidence type="ECO:0000259" key="4">
    <source>
        <dbReference type="PROSITE" id="PS51350"/>
    </source>
</evidence>
<accession>A0A7X0HU88</accession>
<sequence length="88" mass="9558">MVEKQYRVIDDTGLHARHAALIAKAAAAFQSDIRIQYQDNQANLKSIMGVLSLGLPNGADFKISVSGTDEQEALQEMDNIITKEGLAV</sequence>
<proteinExistence type="predicted"/>
<dbReference type="SUPFAM" id="SSF55594">
    <property type="entry name" value="HPr-like"/>
    <property type="match status" value="1"/>
</dbReference>
<dbReference type="RefSeq" id="WP_184528454.1">
    <property type="nucleotide sequence ID" value="NZ_JACHGK010000015.1"/>
</dbReference>
<dbReference type="AlphaFoldDB" id="A0A7X0HU88"/>
<feature type="domain" description="HPr" evidence="4">
    <location>
        <begin position="1"/>
        <end position="88"/>
    </location>
</feature>
<evidence type="ECO:0000256" key="2">
    <source>
        <dbReference type="ARBA" id="ARBA00022490"/>
    </source>
</evidence>
<evidence type="ECO:0000256" key="1">
    <source>
        <dbReference type="ARBA" id="ARBA00004496"/>
    </source>
</evidence>
<evidence type="ECO:0000313" key="5">
    <source>
        <dbReference type="EMBL" id="MBB6446964.1"/>
    </source>
</evidence>
<dbReference type="PRINTS" id="PR00107">
    <property type="entry name" value="PHOSPHOCPHPR"/>
</dbReference>
<comment type="caution">
    <text evidence="5">The sequence shown here is derived from an EMBL/GenBank/DDBJ whole genome shotgun (WGS) entry which is preliminary data.</text>
</comment>
<dbReference type="PANTHER" id="PTHR33705">
    <property type="entry name" value="PHOSPHOCARRIER PROTEIN HPR"/>
    <property type="match status" value="1"/>
</dbReference>
<organism evidence="5 6">
    <name type="scientific">Bacillus benzoevorans</name>
    <dbReference type="NCBI Taxonomy" id="1456"/>
    <lineage>
        <taxon>Bacteria</taxon>
        <taxon>Bacillati</taxon>
        <taxon>Bacillota</taxon>
        <taxon>Bacilli</taxon>
        <taxon>Bacillales</taxon>
        <taxon>Bacillaceae</taxon>
        <taxon>Bacillus</taxon>
    </lineage>
</organism>